<organism evidence="1 3">
    <name type="scientific">Nicotiana sylvestris</name>
    <name type="common">Wood tobacco</name>
    <name type="synonym">South American tobacco</name>
    <dbReference type="NCBI Taxonomy" id="4096"/>
    <lineage>
        <taxon>Eukaryota</taxon>
        <taxon>Viridiplantae</taxon>
        <taxon>Streptophyta</taxon>
        <taxon>Embryophyta</taxon>
        <taxon>Tracheophyta</taxon>
        <taxon>Spermatophyta</taxon>
        <taxon>Magnoliopsida</taxon>
        <taxon>eudicotyledons</taxon>
        <taxon>Gunneridae</taxon>
        <taxon>Pentapetalae</taxon>
        <taxon>asterids</taxon>
        <taxon>lamiids</taxon>
        <taxon>Solanales</taxon>
        <taxon>Solanaceae</taxon>
        <taxon>Nicotianoideae</taxon>
        <taxon>Nicotianeae</taxon>
        <taxon>Nicotiana</taxon>
    </lineage>
</organism>
<protein>
    <submittedName>
        <fullName evidence="2">Uncharacterized protein LOC104246177 isoform X1</fullName>
    </submittedName>
    <submittedName>
        <fullName evidence="3">Uncharacterized protein LOC104246177 isoform X2</fullName>
    </submittedName>
</protein>
<evidence type="ECO:0000313" key="2">
    <source>
        <dbReference type="RefSeq" id="XP_009800243.1"/>
    </source>
</evidence>
<gene>
    <name evidence="2 3" type="primary">LOC104246177</name>
</gene>
<evidence type="ECO:0000313" key="1">
    <source>
        <dbReference type="Proteomes" id="UP000189701"/>
    </source>
</evidence>
<reference evidence="1" key="1">
    <citation type="journal article" date="2013" name="Genome Biol.">
        <title>Reference genomes and transcriptomes of Nicotiana sylvestris and Nicotiana tomentosiformis.</title>
        <authorList>
            <person name="Sierro N."/>
            <person name="Battey J.N."/>
            <person name="Ouadi S."/>
            <person name="Bovet L."/>
            <person name="Goepfert S."/>
            <person name="Bakaher N."/>
            <person name="Peitsch M.C."/>
            <person name="Ivanov N.V."/>
        </authorList>
    </citation>
    <scope>NUCLEOTIDE SEQUENCE [LARGE SCALE GENOMIC DNA]</scope>
</reference>
<accession>A0A1U7YLW7</accession>
<name>A0A1U7YLW7_NICSY</name>
<sequence>MLLTLRIISINAINPNKLLQEVQRSLEQFKRWSVSHTDSFGLTFWIFPLLQSAVACFCKRESVQVPPTSLVISCVFGAAPETLRYICPRLYTLDSPFIPFMLLFLYFF</sequence>
<proteinExistence type="predicted"/>
<dbReference type="RefSeq" id="XP_009800244.1">
    <property type="nucleotide sequence ID" value="XM_009801942.1"/>
</dbReference>
<reference evidence="2 3" key="2">
    <citation type="submission" date="2025-04" db="UniProtKB">
        <authorList>
            <consortium name="RefSeq"/>
        </authorList>
    </citation>
    <scope>IDENTIFICATION</scope>
    <source>
        <tissue evidence="2 3">Leaf</tissue>
    </source>
</reference>
<keyword evidence="1" id="KW-1185">Reference proteome</keyword>
<evidence type="ECO:0000313" key="3">
    <source>
        <dbReference type="RefSeq" id="XP_009800244.1"/>
    </source>
</evidence>
<dbReference type="AlphaFoldDB" id="A0A1U7YLW7"/>
<dbReference type="RefSeq" id="XP_009800243.1">
    <property type="nucleotide sequence ID" value="XM_009801941.1"/>
</dbReference>
<dbReference type="Proteomes" id="UP000189701">
    <property type="component" value="Unplaced"/>
</dbReference>